<feature type="signal peptide" evidence="2">
    <location>
        <begin position="1"/>
        <end position="29"/>
    </location>
</feature>
<gene>
    <name evidence="3" type="ORF">C2G38_2177719</name>
</gene>
<sequence>MKLSSYHYILISQCLFLAILNVFITSSESQETTSNNTYINYTESTAGTSYPLKPPQVVTVHTYDDGTILVSIAREIDSTRKNIATSKTSKQEYNCTGQSLEQILRLRIIQLDGTIKEIVPHLTLDQVNFCILNDSYGNPVNPISIYPLYKPFILINYVKASNLNDLSTYEDWGSVIDLSGNSLSEIRYGPSYTYVSNGTLNWKPLSLTQLNVNKKQGFFRLQIVNQNWTECQQYSIDNSGKLSKLTSQNVSIIDPNAISTNASFMITTIPLVTGDYAILSVNSSSTTTSTLSTPGGLYMTTISYNKTDINNINNQVLLYQITSPNVTFVGLYCDIAPNKIGYMCIIETNYNNSQTIQTNYMKIRFLTSESVTSIELLPNLPNIASLGATSQGLGMQAMVFGGYFFYYMTKNQEYYIWTYDESNNYTEPLGPFLANKYAANPIFNNFNQNNLNAANSIMKNNNTFILALATTSNSNQWSLIKIPLPSFIAGYNGYGNLQVVNIDPPPSNKTGVQNSKLDSKTDTLSITFKNPIVLSTGFITIYKSSDNTMRQKVQATMSEYVKIINDNRTIVNIKIIPSTLNQYGQIYYVQMDANFVRDDKLYEPLTGIDEGIVRYQSKNIPRPSEEAAIFLARLTPDATSRFKSFPESNKTEYFNNLLQDMAKKLPIRPELLTVTDGLQFITINSIESLQFAIRVNKTNSKLDNYTVPGIISDITSMIQNKKITSFAYGITNDLDDTYGFKQRGDIFGDYKDKIIPFLSIAAVNTFLYLSTRSDNSMPEGLTQIINTASAGLFSASHTTFTSIFSFSDVNNYPAFSITSKILWITPLTINIVMFSYIMYKKGLKEMTVMNFITIGLTLYNSETSLLVNKAQVESLFGKEFEATAKWRAIADVTLKSIPQLITQILYFKLIVTYSIIPFFTLCTTAFMIILSLIKAILNFITKGAKKFDNEWHVVEKEGEVAEKEVEKEGGNNPE</sequence>
<dbReference type="STRING" id="44941.A0A397VEX5"/>
<keyword evidence="1" id="KW-1133">Transmembrane helix</keyword>
<evidence type="ECO:0000256" key="2">
    <source>
        <dbReference type="SAM" id="SignalP"/>
    </source>
</evidence>
<evidence type="ECO:0000313" key="3">
    <source>
        <dbReference type="EMBL" id="RIB21040.1"/>
    </source>
</evidence>
<dbReference type="AlphaFoldDB" id="A0A397VEX5"/>
<feature type="chain" id="PRO_5017343392" description="SbsA Ig-like domain-containing protein" evidence="2">
    <location>
        <begin position="30"/>
        <end position="974"/>
    </location>
</feature>
<evidence type="ECO:0008006" key="5">
    <source>
        <dbReference type="Google" id="ProtNLM"/>
    </source>
</evidence>
<comment type="caution">
    <text evidence="3">The sequence shown here is derived from an EMBL/GenBank/DDBJ whole genome shotgun (WGS) entry which is preliminary data.</text>
</comment>
<dbReference type="Proteomes" id="UP000266673">
    <property type="component" value="Unassembled WGS sequence"/>
</dbReference>
<accession>A0A397VEX5</accession>
<feature type="transmembrane region" description="Helical" evidence="1">
    <location>
        <begin position="821"/>
        <end position="839"/>
    </location>
</feature>
<protein>
    <recommendedName>
        <fullName evidence="5">SbsA Ig-like domain-containing protein</fullName>
    </recommendedName>
</protein>
<feature type="transmembrane region" description="Helical" evidence="1">
    <location>
        <begin position="905"/>
        <end position="933"/>
    </location>
</feature>
<reference evidence="3 4" key="1">
    <citation type="submission" date="2018-06" db="EMBL/GenBank/DDBJ databases">
        <title>Comparative genomics reveals the genomic features of Rhizophagus irregularis, R. cerebriforme, R. diaphanum and Gigaspora rosea, and their symbiotic lifestyle signature.</title>
        <authorList>
            <person name="Morin E."/>
            <person name="San Clemente H."/>
            <person name="Chen E.C.H."/>
            <person name="De La Providencia I."/>
            <person name="Hainaut M."/>
            <person name="Kuo A."/>
            <person name="Kohler A."/>
            <person name="Murat C."/>
            <person name="Tang N."/>
            <person name="Roy S."/>
            <person name="Loubradou J."/>
            <person name="Henrissat B."/>
            <person name="Grigoriev I.V."/>
            <person name="Corradi N."/>
            <person name="Roux C."/>
            <person name="Martin F.M."/>
        </authorList>
    </citation>
    <scope>NUCLEOTIDE SEQUENCE [LARGE SCALE GENOMIC DNA]</scope>
    <source>
        <strain evidence="3 4">DAOM 194757</strain>
    </source>
</reference>
<evidence type="ECO:0000313" key="4">
    <source>
        <dbReference type="Proteomes" id="UP000266673"/>
    </source>
</evidence>
<dbReference type="OrthoDB" id="2445954at2759"/>
<name>A0A397VEX5_9GLOM</name>
<dbReference type="EMBL" id="QKWP01000383">
    <property type="protein sequence ID" value="RIB21040.1"/>
    <property type="molecule type" value="Genomic_DNA"/>
</dbReference>
<keyword evidence="1" id="KW-0472">Membrane</keyword>
<keyword evidence="2" id="KW-0732">Signal</keyword>
<keyword evidence="1" id="KW-0812">Transmembrane</keyword>
<proteinExistence type="predicted"/>
<organism evidence="3 4">
    <name type="scientific">Gigaspora rosea</name>
    <dbReference type="NCBI Taxonomy" id="44941"/>
    <lineage>
        <taxon>Eukaryota</taxon>
        <taxon>Fungi</taxon>
        <taxon>Fungi incertae sedis</taxon>
        <taxon>Mucoromycota</taxon>
        <taxon>Glomeromycotina</taxon>
        <taxon>Glomeromycetes</taxon>
        <taxon>Diversisporales</taxon>
        <taxon>Gigasporaceae</taxon>
        <taxon>Gigaspora</taxon>
    </lineage>
</organism>
<keyword evidence="4" id="KW-1185">Reference proteome</keyword>
<evidence type="ECO:0000256" key="1">
    <source>
        <dbReference type="SAM" id="Phobius"/>
    </source>
</evidence>